<keyword evidence="1 2" id="KW-0378">Hydrolase</keyword>
<dbReference type="EMBL" id="JAZGLY010000003">
    <property type="protein sequence ID" value="MEE6186970.1"/>
    <property type="molecule type" value="Genomic_DNA"/>
</dbReference>
<dbReference type="PROSITE" id="PS00893">
    <property type="entry name" value="NUDIX_BOX"/>
    <property type="match status" value="1"/>
</dbReference>
<keyword evidence="5" id="KW-1185">Reference proteome</keyword>
<dbReference type="Gene3D" id="3.90.79.10">
    <property type="entry name" value="Nucleoside Triphosphate Pyrophosphohydrolase"/>
    <property type="match status" value="1"/>
</dbReference>
<dbReference type="RefSeq" id="WP_330974379.1">
    <property type="nucleotide sequence ID" value="NZ_JAZGLY010000003.1"/>
</dbReference>
<reference evidence="4 5" key="1">
    <citation type="submission" date="2024-01" db="EMBL/GenBank/DDBJ databases">
        <title>Niabella digestum sp. nov., isolated from waste digestion system.</title>
        <authorList>
            <person name="Zhang L."/>
        </authorList>
    </citation>
    <scope>NUCLEOTIDE SEQUENCE [LARGE SCALE GENOMIC DNA]</scope>
    <source>
        <strain evidence="4 5">A18</strain>
    </source>
</reference>
<comment type="similarity">
    <text evidence="2">Belongs to the Nudix hydrolase family.</text>
</comment>
<feature type="domain" description="Nudix hydrolase" evidence="3">
    <location>
        <begin position="76"/>
        <end position="206"/>
    </location>
</feature>
<dbReference type="InterPro" id="IPR015797">
    <property type="entry name" value="NUDIX_hydrolase-like_dom_sf"/>
</dbReference>
<evidence type="ECO:0000256" key="2">
    <source>
        <dbReference type="RuleBase" id="RU003476"/>
    </source>
</evidence>
<protein>
    <submittedName>
        <fullName evidence="4">NUDIX domain-containing protein</fullName>
    </submittedName>
</protein>
<evidence type="ECO:0000256" key="1">
    <source>
        <dbReference type="ARBA" id="ARBA00022801"/>
    </source>
</evidence>
<dbReference type="PANTHER" id="PTHR43736:SF1">
    <property type="entry name" value="DIHYDRONEOPTERIN TRIPHOSPHATE DIPHOSPHATASE"/>
    <property type="match status" value="1"/>
</dbReference>
<dbReference type="PROSITE" id="PS51462">
    <property type="entry name" value="NUDIX"/>
    <property type="match status" value="1"/>
</dbReference>
<dbReference type="PANTHER" id="PTHR43736">
    <property type="entry name" value="ADP-RIBOSE PYROPHOSPHATASE"/>
    <property type="match status" value="1"/>
</dbReference>
<comment type="caution">
    <text evidence="4">The sequence shown here is derived from an EMBL/GenBank/DDBJ whole genome shotgun (WGS) entry which is preliminary data.</text>
</comment>
<name>A0ABU7RG42_9BACT</name>
<dbReference type="Proteomes" id="UP001357452">
    <property type="component" value="Unassembled WGS sequence"/>
</dbReference>
<proteinExistence type="inferred from homology"/>
<dbReference type="PRINTS" id="PR00502">
    <property type="entry name" value="NUDIXFAMILY"/>
</dbReference>
<evidence type="ECO:0000313" key="5">
    <source>
        <dbReference type="Proteomes" id="UP001357452"/>
    </source>
</evidence>
<dbReference type="InterPro" id="IPR020084">
    <property type="entry name" value="NUDIX_hydrolase_CS"/>
</dbReference>
<dbReference type="SUPFAM" id="SSF55811">
    <property type="entry name" value="Nudix"/>
    <property type="match status" value="1"/>
</dbReference>
<dbReference type="CDD" id="cd03673">
    <property type="entry name" value="NUDIX_Ap6A_hydrolase"/>
    <property type="match status" value="1"/>
</dbReference>
<accession>A0ABU7RG42</accession>
<organism evidence="4 5">
    <name type="scientific">Niabella digestorum</name>
    <dbReference type="NCBI Taxonomy" id="3117701"/>
    <lineage>
        <taxon>Bacteria</taxon>
        <taxon>Pseudomonadati</taxon>
        <taxon>Bacteroidota</taxon>
        <taxon>Chitinophagia</taxon>
        <taxon>Chitinophagales</taxon>
        <taxon>Chitinophagaceae</taxon>
        <taxon>Niabella</taxon>
    </lineage>
</organism>
<dbReference type="InterPro" id="IPR020476">
    <property type="entry name" value="Nudix_hydrolase"/>
</dbReference>
<sequence>MYIIIYIHNKPVYLCDQLDSKLEQLHHRPDTIFIDELGTHSIKAMLREIALPEIHCGIFLHPDLEALKKAFFKKFEKHVAAGGLVLNDRKEILMIFRRGFWDLPKGHIDEGETLEACAIREVQEETGIQALEIIKPLTITYHTYEQGTHHILKESHWYLMSTPADSQLIPQTEEDIEQIEWVASEKLEAYIAKAYPSIRNVIQGYIENHTSQP</sequence>
<gene>
    <name evidence="4" type="ORF">V2H41_06765</name>
</gene>
<evidence type="ECO:0000313" key="4">
    <source>
        <dbReference type="EMBL" id="MEE6186970.1"/>
    </source>
</evidence>
<dbReference type="Pfam" id="PF00293">
    <property type="entry name" value="NUDIX"/>
    <property type="match status" value="1"/>
</dbReference>
<evidence type="ECO:0000259" key="3">
    <source>
        <dbReference type="PROSITE" id="PS51462"/>
    </source>
</evidence>
<dbReference type="InterPro" id="IPR000086">
    <property type="entry name" value="NUDIX_hydrolase_dom"/>
</dbReference>